<dbReference type="Proteomes" id="UP000249499">
    <property type="component" value="Chromosome"/>
</dbReference>
<proteinExistence type="predicted"/>
<dbReference type="EMBL" id="CP117255">
    <property type="protein sequence ID" value="WFR97459.1"/>
    <property type="molecule type" value="Genomic_DNA"/>
</dbReference>
<dbReference type="AlphaFoldDB" id="A0AAF1KAA3"/>
<accession>A0AAF1KAA3</accession>
<organism evidence="1 2">
    <name type="scientific">Rhizobium tumorigenes</name>
    <dbReference type="NCBI Taxonomy" id="2041385"/>
    <lineage>
        <taxon>Bacteria</taxon>
        <taxon>Pseudomonadati</taxon>
        <taxon>Pseudomonadota</taxon>
        <taxon>Alphaproteobacteria</taxon>
        <taxon>Hyphomicrobiales</taxon>
        <taxon>Rhizobiaceae</taxon>
        <taxon>Rhizobium/Agrobacterium group</taxon>
        <taxon>Rhizobium</taxon>
    </lineage>
</organism>
<name>A0AAF1KAA3_9HYPH</name>
<gene>
    <name evidence="1" type="ORF">PR017_03830</name>
</gene>
<reference evidence="1 2" key="1">
    <citation type="journal article" date="2018" name="Sci. Rep.">
        <title>Rhizobium tumorigenes sp. nov., a novel plant tumorigenic bacterium isolated from cane gall tumors on thornless blackberry.</title>
        <authorList>
            <person name="Kuzmanovi N."/>
            <person name="Smalla K."/>
            <person name="Gronow S."/>
            <person name="PuBawska J."/>
        </authorList>
    </citation>
    <scope>NUCLEOTIDE SEQUENCE [LARGE SCALE GENOMIC DNA]</scope>
    <source>
        <strain evidence="1 2">1078</strain>
    </source>
</reference>
<sequence>MAILARRFTIITLVSAVFAISFSAAVLHSGGSGSQSHFGANFTCLQSTSSYCSTVQ</sequence>
<keyword evidence="2" id="KW-1185">Reference proteome</keyword>
<evidence type="ECO:0000313" key="1">
    <source>
        <dbReference type="EMBL" id="WFR97459.1"/>
    </source>
</evidence>
<evidence type="ECO:0000313" key="2">
    <source>
        <dbReference type="Proteomes" id="UP000249499"/>
    </source>
</evidence>
<dbReference type="RefSeq" id="WP_162604196.1">
    <property type="nucleotide sequence ID" value="NZ_CP117255.1"/>
</dbReference>
<reference evidence="2" key="2">
    <citation type="journal article" date="2023" name="MicrobiologyOpen">
        <title>Genomics of the tumorigenes clade of the family Rhizobiaceae and description of Rhizobium rhododendri sp. nov.</title>
        <authorList>
            <person name="Kuzmanovic N."/>
            <person name="diCenzo G.C."/>
            <person name="Bunk B."/>
            <person name="Sproeer C."/>
            <person name="Fruehling A."/>
            <person name="Neumann-Schaal M."/>
            <person name="Overmann J."/>
            <person name="Smalla K."/>
        </authorList>
    </citation>
    <scope>NUCLEOTIDE SEQUENCE [LARGE SCALE GENOMIC DNA]</scope>
    <source>
        <strain evidence="2">1078</strain>
    </source>
</reference>
<dbReference type="KEGG" id="rtu:PR017_03830"/>
<protein>
    <submittedName>
        <fullName evidence="1">Uncharacterized protein</fullName>
    </submittedName>
</protein>